<organism evidence="1 2">
    <name type="scientific">Sphagnum jensenii</name>
    <dbReference type="NCBI Taxonomy" id="128206"/>
    <lineage>
        <taxon>Eukaryota</taxon>
        <taxon>Viridiplantae</taxon>
        <taxon>Streptophyta</taxon>
        <taxon>Embryophyta</taxon>
        <taxon>Bryophyta</taxon>
        <taxon>Sphagnophytina</taxon>
        <taxon>Sphagnopsida</taxon>
        <taxon>Sphagnales</taxon>
        <taxon>Sphagnaceae</taxon>
        <taxon>Sphagnum</taxon>
    </lineage>
</organism>
<gene>
    <name evidence="1" type="ORF">CSSPJE1EN1_LOCUS5755</name>
</gene>
<evidence type="ECO:0000313" key="1">
    <source>
        <dbReference type="EMBL" id="CAK9260277.1"/>
    </source>
</evidence>
<accession>A0ABP0W3Y2</accession>
<reference evidence="1" key="1">
    <citation type="submission" date="2024-02" db="EMBL/GenBank/DDBJ databases">
        <authorList>
            <consortium name="ELIXIR-Norway"/>
            <consortium name="Elixir Norway"/>
        </authorList>
    </citation>
    <scope>NUCLEOTIDE SEQUENCE</scope>
</reference>
<name>A0ABP0W3Y2_9BRYO</name>
<sequence length="90" mass="10138">MRAAFGWFHICRKISQSRTAMGFRGLSYKGHDRRPGELPICCCNNNNSYNPFASSGSGILRRHHHPGWVQKLGVASLWWSFFVGMDLPAG</sequence>
<protein>
    <submittedName>
        <fullName evidence="1">Uncharacterized protein</fullName>
    </submittedName>
</protein>
<dbReference type="EMBL" id="OZ020108">
    <property type="protein sequence ID" value="CAK9260277.1"/>
    <property type="molecule type" value="Genomic_DNA"/>
</dbReference>
<keyword evidence="2" id="KW-1185">Reference proteome</keyword>
<proteinExistence type="predicted"/>
<dbReference type="Proteomes" id="UP001497444">
    <property type="component" value="Chromosome 13"/>
</dbReference>
<evidence type="ECO:0000313" key="2">
    <source>
        <dbReference type="Proteomes" id="UP001497444"/>
    </source>
</evidence>